<evidence type="ECO:0000313" key="4">
    <source>
        <dbReference type="EMBL" id="EUA32651.1"/>
    </source>
</evidence>
<organism evidence="4">
    <name type="scientific">Mycobacterium xenopi 4042</name>
    <dbReference type="NCBI Taxonomy" id="1299334"/>
    <lineage>
        <taxon>Bacteria</taxon>
        <taxon>Bacillati</taxon>
        <taxon>Actinomycetota</taxon>
        <taxon>Actinomycetes</taxon>
        <taxon>Mycobacteriales</taxon>
        <taxon>Mycobacteriaceae</taxon>
        <taxon>Mycobacterium</taxon>
    </lineage>
</organism>
<gene>
    <name evidence="4" type="ORF">I553_10247</name>
</gene>
<dbReference type="InterPro" id="IPR047089">
    <property type="entry name" value="Asp-tRNA-ligase_1_N"/>
</dbReference>
<dbReference type="SUPFAM" id="SSF50249">
    <property type="entry name" value="Nucleic acid-binding proteins"/>
    <property type="match status" value="1"/>
</dbReference>
<evidence type="ECO:0000259" key="3">
    <source>
        <dbReference type="Pfam" id="PF01336"/>
    </source>
</evidence>
<dbReference type="GO" id="GO:0003676">
    <property type="term" value="F:nucleic acid binding"/>
    <property type="evidence" value="ECO:0007669"/>
    <property type="project" value="InterPro"/>
</dbReference>
<dbReference type="GO" id="GO:0004815">
    <property type="term" value="F:aspartate-tRNA ligase activity"/>
    <property type="evidence" value="ECO:0007669"/>
    <property type="project" value="TreeGrafter"/>
</dbReference>
<dbReference type="CDD" id="cd04317">
    <property type="entry name" value="EcAspRS_like_N"/>
    <property type="match status" value="1"/>
</dbReference>
<comment type="caution">
    <text evidence="4">The sequence shown here is derived from an EMBL/GenBank/DDBJ whole genome shotgun (WGS) entry which is preliminary data.</text>
</comment>
<dbReference type="GO" id="GO:0006422">
    <property type="term" value="P:aspartyl-tRNA aminoacylation"/>
    <property type="evidence" value="ECO:0007669"/>
    <property type="project" value="TreeGrafter"/>
</dbReference>
<dbReference type="InterPro" id="IPR012340">
    <property type="entry name" value="NA-bd_OB-fold"/>
</dbReference>
<sequence length="109" mass="12184">MIFIDLRDASGISQVVFRAADVLEQAHRLRAEFCVAVEGVVEIRPRGNENPDLATGEVEVNATSLTVLGECAPLPFQLDEPAGEELRLKYRYLDLRRDGRARRFGCAPR</sequence>
<dbReference type="PATRIC" id="fig|1299334.3.peg.5612"/>
<proteinExistence type="predicted"/>
<dbReference type="PANTHER" id="PTHR22594:SF5">
    <property type="entry name" value="ASPARTATE--TRNA LIGASE, MITOCHONDRIAL"/>
    <property type="match status" value="1"/>
</dbReference>
<keyword evidence="2" id="KW-0436">Ligase</keyword>
<dbReference type="Gene3D" id="2.40.50.140">
    <property type="entry name" value="Nucleic acid-binding proteins"/>
    <property type="match status" value="1"/>
</dbReference>
<dbReference type="PANTHER" id="PTHR22594">
    <property type="entry name" value="ASPARTYL/LYSYL-TRNA SYNTHETASE"/>
    <property type="match status" value="1"/>
</dbReference>
<keyword evidence="2" id="KW-0030">Aminoacyl-tRNA synthetase</keyword>
<protein>
    <submittedName>
        <fullName evidence="4">OB-fold nucleic acid binding domain protein</fullName>
    </submittedName>
</protein>
<dbReference type="InterPro" id="IPR004365">
    <property type="entry name" value="NA-bd_OB_tRNA"/>
</dbReference>
<evidence type="ECO:0000256" key="2">
    <source>
        <dbReference type="ARBA" id="ARBA00023146"/>
    </source>
</evidence>
<reference evidence="4" key="1">
    <citation type="submission" date="2014-01" db="EMBL/GenBank/DDBJ databases">
        <authorList>
            <person name="Brown-Elliot B."/>
            <person name="Wallace R."/>
            <person name="Lenaerts A."/>
            <person name="Ordway D."/>
            <person name="DeGroote M.A."/>
            <person name="Parker T."/>
            <person name="Sizemore C."/>
            <person name="Tallon L.J."/>
            <person name="Sadzewicz L.K."/>
            <person name="Sengamalay N."/>
            <person name="Fraser C.M."/>
            <person name="Hine E."/>
            <person name="Shefchek K.A."/>
            <person name="Das S.P."/>
            <person name="Tettelin H."/>
        </authorList>
    </citation>
    <scope>NUCLEOTIDE SEQUENCE [LARGE SCALE GENOMIC DNA]</scope>
    <source>
        <strain evidence="4">4042</strain>
    </source>
</reference>
<accession>X8AND9</accession>
<dbReference type="EMBL" id="JAOB01000053">
    <property type="protein sequence ID" value="EUA32651.1"/>
    <property type="molecule type" value="Genomic_DNA"/>
</dbReference>
<keyword evidence="1" id="KW-0648">Protein biosynthesis</keyword>
<dbReference type="AlphaFoldDB" id="X8AND9"/>
<evidence type="ECO:0000256" key="1">
    <source>
        <dbReference type="ARBA" id="ARBA00022917"/>
    </source>
</evidence>
<name>X8AND9_MYCXE</name>
<dbReference type="Pfam" id="PF01336">
    <property type="entry name" value="tRNA_anti-codon"/>
    <property type="match status" value="1"/>
</dbReference>
<dbReference type="GO" id="GO:0005524">
    <property type="term" value="F:ATP binding"/>
    <property type="evidence" value="ECO:0007669"/>
    <property type="project" value="UniProtKB-KW"/>
</dbReference>
<feature type="domain" description="OB" evidence="3">
    <location>
        <begin position="1"/>
        <end position="68"/>
    </location>
</feature>